<feature type="transmembrane region" description="Helical" evidence="15">
    <location>
        <begin position="890"/>
        <end position="912"/>
    </location>
</feature>
<evidence type="ECO:0000256" key="4">
    <source>
        <dbReference type="ARBA" id="ARBA00022692"/>
    </source>
</evidence>
<dbReference type="PROSITE" id="PS50026">
    <property type="entry name" value="EGF_3"/>
    <property type="match status" value="5"/>
</dbReference>
<dbReference type="InterPro" id="IPR000742">
    <property type="entry name" value="EGF"/>
</dbReference>
<dbReference type="InterPro" id="IPR017981">
    <property type="entry name" value="GPCR_2-like_7TM"/>
</dbReference>
<dbReference type="CDD" id="cd11304">
    <property type="entry name" value="Cadherin_repeat"/>
    <property type="match status" value="2"/>
</dbReference>
<dbReference type="PROSITE" id="PS01186">
    <property type="entry name" value="EGF_2"/>
    <property type="match status" value="5"/>
</dbReference>
<dbReference type="Gene3D" id="2.10.25.10">
    <property type="entry name" value="Laminin"/>
    <property type="match status" value="5"/>
</dbReference>
<dbReference type="PROSITE" id="PS50268">
    <property type="entry name" value="CADHERIN_2"/>
    <property type="match status" value="2"/>
</dbReference>
<dbReference type="InterPro" id="IPR000152">
    <property type="entry name" value="EGF-type_Asp/Asn_hydroxyl_site"/>
</dbReference>
<evidence type="ECO:0000259" key="18">
    <source>
        <dbReference type="PROSITE" id="PS50261"/>
    </source>
</evidence>
<feature type="domain" description="Fibronectin type-III" evidence="20">
    <location>
        <begin position="215"/>
        <end position="309"/>
    </location>
</feature>
<comment type="subcellular location">
    <subcellularLocation>
        <location evidence="1">Cell membrane</location>
        <topology evidence="1">Multi-pass membrane protein</topology>
    </subcellularLocation>
</comment>
<dbReference type="FunFam" id="2.10.25.10:FF:000122">
    <property type="entry name" value="Protein crumbs homolog 2"/>
    <property type="match status" value="1"/>
</dbReference>
<dbReference type="PRINTS" id="PR00249">
    <property type="entry name" value="GPCRSECRETIN"/>
</dbReference>
<dbReference type="SMART" id="SM00060">
    <property type="entry name" value="FN3"/>
    <property type="match status" value="1"/>
</dbReference>
<dbReference type="PROSITE" id="PS00022">
    <property type="entry name" value="EGF_1"/>
    <property type="match status" value="5"/>
</dbReference>
<keyword evidence="10" id="KW-0325">Glycoprotein</keyword>
<dbReference type="PROSITE" id="PS00010">
    <property type="entry name" value="ASX_HYDROXYL"/>
    <property type="match status" value="1"/>
</dbReference>
<feature type="domain" description="EGF-like" evidence="16">
    <location>
        <begin position="346"/>
        <end position="383"/>
    </location>
</feature>
<dbReference type="PROSITE" id="PS50221">
    <property type="entry name" value="GAIN_B"/>
    <property type="match status" value="1"/>
</dbReference>
<feature type="domain" description="EGF-like" evidence="16">
    <location>
        <begin position="307"/>
        <end position="345"/>
    </location>
</feature>
<dbReference type="Pfam" id="PF00002">
    <property type="entry name" value="7tm_2"/>
    <property type="match status" value="1"/>
</dbReference>
<keyword evidence="3 13" id="KW-0245">EGF-like domain</keyword>
<dbReference type="CDD" id="cd00063">
    <property type="entry name" value="FN3"/>
    <property type="match status" value="1"/>
</dbReference>
<sequence>MQDSYRKLVFRNPLHDPRVHEGAPPGLYVSTVQAYDPSCTTCKSVLYNLLDVRDHAYFSMESASGNISTARKIDKKVGDTYEIIAVAINQGETKLRQLTITVTEFNVHPPQFEHDVYSGELHVRSKVGTKVLQVQAVDKDTIPFNAEVYYKLEDSEDPRGRFTLGLRSGVLTLVRSLERGTYEPFVNIGVTVVDGGSPERSDHAKIEILIKTISEPRDVRSANATGSTVQVCWGRPEFGQVLGYIVKYREVEIPHSQPAFLNITSDAASKCSALVGLKPWTDYEYRVYGWNRFETGQGSTVGKFGTRPDYCQMSQICQHGECHVLNEEPGYHCDCTTGFYGEVCDKFDPCSLTPCDNFGVCRNISSNKYRCDCLSGFSGQNCTEFNPCALRPSPCQHGGRCENTASHKYQCYCTKGYYGKTCQLFDPCSIDPCQNGAKCQNASQSDYVCKCVTGYAGKQCELDIDECASSPCKHGASCRDGVNAFHCKCQPGYRGKRCHLVEHCPAQTVHSGKGVFRWNSTSHGRAQLIECPFGSSFPESATGYAKRRCYLLSNGSVSWGKMDLTSCREEGFKIAEDLTGELWMLTEDPRHLNVERLQEATKQIEGVIEYAIYDRKIAHNMLSIVSNMLAINESLLRFGDSNGTTTTRVTDLVDRFASEVKLERGESITLETENLVVRAVSWDPLSSDEDDPSSLVFAVHYQARQRREQGGTRYRSIPPSRDERDQESSFYNDAELTVPLEALLQAQNQTDQELRIKFVAYKNDKFFRQKQTARWRQCYDGSGYSRRYNCLHTESSSFQGRRVLQAGISNATVTNLSDPVVYILPSPRNGKVFCAYWKENERVWSTEGLVTNQTGNSTACMSTHLTFFSILLDLNPNAGISEHPLFSLSLLPYIGCGISMLGLSLTIFTYLLFRCLNRDHPGKILLHLCTSMLLMNAVFELGSQRGVALGGVDVCVGVAILVHYFLLTTLMWMCIEAINMYHLLIHVFASSESHFMLKRAILAWGIPLIIVGVTALMNNDDYYNHNEYCMMSAYNPYVYYLSFVASSCVILFINLSVFLMMTRVLVAPKSNNIQDKKPPQCTSKKDKFLVTTAQVRGAFTVMVLLGVSWVFGAVGEARLVFQYIFGVSNSLQGFLIFLVRCLQYSEARSAWYQLLKTGTFKKCCVTVPPGSWSGNSNSGNNKQNGHSTTTRLGSADLTQGPFSTNAFWSQEKAPLDVKDDLGYDHDPVTIPSNVVLDYATVKRGSGHLLTFSGNTLKKEDGEIAKSKSVSRSNSESSQDQTKTDLPRSDVGISHYTFGLSSSVVTEAQDSDNENRNSYREAVNHELQSMSNSKDIELSVFPNELKSRGSHSSPLADYIDEEAEKRDKLSASTLDRKIYASKASSVFGQVKPDSPPEKQNSWPRTFSSFMDDSAAELIDNKIVAQCSKDIEVCITDFVKIFLEAFGDLVRDECKEEDFAWKMRGEPSE</sequence>
<keyword evidence="6" id="KW-0677">Repeat</keyword>
<evidence type="ECO:0000256" key="9">
    <source>
        <dbReference type="ARBA" id="ARBA00023157"/>
    </source>
</evidence>
<dbReference type="CDD" id="cd15040">
    <property type="entry name" value="7tmB2_Adhesion"/>
    <property type="match status" value="1"/>
</dbReference>
<evidence type="ECO:0000256" key="8">
    <source>
        <dbReference type="ARBA" id="ARBA00023136"/>
    </source>
</evidence>
<feature type="domain" description="EGF-like" evidence="16">
    <location>
        <begin position="424"/>
        <end position="461"/>
    </location>
</feature>
<feature type="domain" description="G-protein coupled receptors family 2 profile 2" evidence="18">
    <location>
        <begin position="888"/>
        <end position="1144"/>
    </location>
</feature>
<dbReference type="SMART" id="SM00303">
    <property type="entry name" value="GPS"/>
    <property type="match status" value="1"/>
</dbReference>
<keyword evidence="5" id="KW-0732">Signal</keyword>
<dbReference type="InterPro" id="IPR013783">
    <property type="entry name" value="Ig-like_fold"/>
</dbReference>
<keyword evidence="22" id="KW-1185">Reference proteome</keyword>
<dbReference type="GO" id="GO:0007156">
    <property type="term" value="P:homophilic cell adhesion via plasma membrane adhesion molecules"/>
    <property type="evidence" value="ECO:0007669"/>
    <property type="project" value="InterPro"/>
</dbReference>
<feature type="compositionally biased region" description="Low complexity" evidence="14">
    <location>
        <begin position="1266"/>
        <end position="1277"/>
    </location>
</feature>
<evidence type="ECO:0000256" key="6">
    <source>
        <dbReference type="ARBA" id="ARBA00022737"/>
    </source>
</evidence>
<feature type="transmembrane region" description="Helical" evidence="15">
    <location>
        <begin position="996"/>
        <end position="1017"/>
    </location>
</feature>
<evidence type="ECO:0000256" key="14">
    <source>
        <dbReference type="SAM" id="MobiDB-lite"/>
    </source>
</evidence>
<dbReference type="PROSITE" id="PS50853">
    <property type="entry name" value="FN3"/>
    <property type="match status" value="1"/>
</dbReference>
<protein>
    <submittedName>
        <fullName evidence="21">Uncharacterized protein</fullName>
    </submittedName>
</protein>
<keyword evidence="4 15" id="KW-0812">Transmembrane</keyword>
<feature type="transmembrane region" description="Helical" evidence="15">
    <location>
        <begin position="948"/>
        <end position="975"/>
    </location>
</feature>
<keyword evidence="11" id="KW-0424">Laminin EGF-like domain</keyword>
<dbReference type="InterPro" id="IPR000203">
    <property type="entry name" value="GPS"/>
</dbReference>
<keyword evidence="7 15" id="KW-1133">Transmembrane helix</keyword>
<dbReference type="PANTHER" id="PTHR47767">
    <property type="entry name" value="ADHESION G PROTEIN-COUPLED RECEPTOR G7"/>
    <property type="match status" value="1"/>
</dbReference>
<dbReference type="GO" id="GO:0001736">
    <property type="term" value="P:establishment of planar polarity"/>
    <property type="evidence" value="ECO:0007669"/>
    <property type="project" value="UniProtKB-ARBA"/>
</dbReference>
<dbReference type="InterPro" id="IPR046338">
    <property type="entry name" value="GAIN_dom_sf"/>
</dbReference>
<keyword evidence="9 13" id="KW-1015">Disulfide bond</keyword>
<dbReference type="PRINTS" id="PR00205">
    <property type="entry name" value="CADHERIN"/>
</dbReference>
<dbReference type="GO" id="GO:0005886">
    <property type="term" value="C:plasma membrane"/>
    <property type="evidence" value="ECO:0007669"/>
    <property type="project" value="UniProtKB-SubCell"/>
</dbReference>
<dbReference type="Pfam" id="PF01825">
    <property type="entry name" value="GPS"/>
    <property type="match status" value="1"/>
</dbReference>
<proteinExistence type="predicted"/>
<evidence type="ECO:0000256" key="10">
    <source>
        <dbReference type="ARBA" id="ARBA00023180"/>
    </source>
</evidence>
<dbReference type="InterPro" id="IPR057244">
    <property type="entry name" value="GAIN_B"/>
</dbReference>
<dbReference type="Pfam" id="PF00008">
    <property type="entry name" value="EGF"/>
    <property type="match status" value="4"/>
</dbReference>
<feature type="disulfide bond" evidence="13">
    <location>
        <begin position="373"/>
        <end position="382"/>
    </location>
</feature>
<dbReference type="InterPro" id="IPR036116">
    <property type="entry name" value="FN3_sf"/>
</dbReference>
<evidence type="ECO:0000259" key="19">
    <source>
        <dbReference type="PROSITE" id="PS50268"/>
    </source>
</evidence>
<feature type="transmembrane region" description="Helical" evidence="15">
    <location>
        <begin position="924"/>
        <end position="942"/>
    </location>
</feature>
<dbReference type="Pfam" id="PF00028">
    <property type="entry name" value="Cadherin"/>
    <property type="match status" value="2"/>
</dbReference>
<feature type="domain" description="EGF-like" evidence="16">
    <location>
        <begin position="463"/>
        <end position="499"/>
    </location>
</feature>
<evidence type="ECO:0000259" key="20">
    <source>
        <dbReference type="PROSITE" id="PS50853"/>
    </source>
</evidence>
<dbReference type="SMART" id="SM00179">
    <property type="entry name" value="EGF_CA"/>
    <property type="match status" value="5"/>
</dbReference>
<evidence type="ECO:0000256" key="7">
    <source>
        <dbReference type="ARBA" id="ARBA00022989"/>
    </source>
</evidence>
<feature type="domain" description="GAIN-B" evidence="17">
    <location>
        <begin position="713"/>
        <end position="878"/>
    </location>
</feature>
<evidence type="ECO:0000313" key="22">
    <source>
        <dbReference type="Proteomes" id="UP000827092"/>
    </source>
</evidence>
<comment type="caution">
    <text evidence="13">Lacks conserved residue(s) required for the propagation of feature annotation.</text>
</comment>
<evidence type="ECO:0000259" key="16">
    <source>
        <dbReference type="PROSITE" id="PS50026"/>
    </source>
</evidence>
<dbReference type="InterPro" id="IPR018097">
    <property type="entry name" value="EGF_Ca-bd_CS"/>
</dbReference>
<feature type="disulfide bond" evidence="13">
    <location>
        <begin position="489"/>
        <end position="498"/>
    </location>
</feature>
<evidence type="ECO:0000259" key="17">
    <source>
        <dbReference type="PROSITE" id="PS50221"/>
    </source>
</evidence>
<feature type="transmembrane region" description="Helical" evidence="15">
    <location>
        <begin position="1037"/>
        <end position="1067"/>
    </location>
</feature>
<feature type="disulfide bond" evidence="13">
    <location>
        <begin position="335"/>
        <end position="344"/>
    </location>
</feature>
<keyword evidence="12" id="KW-0106">Calcium</keyword>
<dbReference type="Pfam" id="PF00041">
    <property type="entry name" value="fn3"/>
    <property type="match status" value="1"/>
</dbReference>
<evidence type="ECO:0000256" key="15">
    <source>
        <dbReference type="SAM" id="Phobius"/>
    </source>
</evidence>
<feature type="disulfide bond" evidence="13">
    <location>
        <begin position="413"/>
        <end position="422"/>
    </location>
</feature>
<feature type="region of interest" description="Disordered" evidence="14">
    <location>
        <begin position="707"/>
        <end position="728"/>
    </location>
</feature>
<evidence type="ECO:0000256" key="13">
    <source>
        <dbReference type="PROSITE-ProRule" id="PRU00076"/>
    </source>
</evidence>
<dbReference type="CDD" id="cd00054">
    <property type="entry name" value="EGF_CA"/>
    <property type="match status" value="5"/>
</dbReference>
<dbReference type="GO" id="GO:0007163">
    <property type="term" value="P:establishment or maintenance of cell polarity"/>
    <property type="evidence" value="ECO:0007669"/>
    <property type="project" value="UniProtKB-ARBA"/>
</dbReference>
<feature type="domain" description="EGF-like" evidence="16">
    <location>
        <begin position="384"/>
        <end position="423"/>
    </location>
</feature>
<dbReference type="PROSITE" id="PS50261">
    <property type="entry name" value="G_PROTEIN_RECEP_F2_4"/>
    <property type="match status" value="1"/>
</dbReference>
<feature type="domain" description="Cadherin" evidence="19">
    <location>
        <begin position="11"/>
        <end position="112"/>
    </location>
</feature>
<dbReference type="InterPro" id="IPR003961">
    <property type="entry name" value="FN3_dom"/>
</dbReference>
<dbReference type="SMART" id="SM00181">
    <property type="entry name" value="EGF"/>
    <property type="match status" value="5"/>
</dbReference>
<evidence type="ECO:0000256" key="11">
    <source>
        <dbReference type="ARBA" id="ARBA00023292"/>
    </source>
</evidence>
<dbReference type="InterPro" id="IPR002126">
    <property type="entry name" value="Cadherin-like_dom"/>
</dbReference>
<dbReference type="GO" id="GO:0005509">
    <property type="term" value="F:calcium ion binding"/>
    <property type="evidence" value="ECO:0007669"/>
    <property type="project" value="UniProtKB-UniRule"/>
</dbReference>
<dbReference type="SUPFAM" id="SSF49313">
    <property type="entry name" value="Cadherin-like"/>
    <property type="match status" value="2"/>
</dbReference>
<organism evidence="21 22">
    <name type="scientific">Oedothorax gibbosus</name>
    <dbReference type="NCBI Taxonomy" id="931172"/>
    <lineage>
        <taxon>Eukaryota</taxon>
        <taxon>Metazoa</taxon>
        <taxon>Ecdysozoa</taxon>
        <taxon>Arthropoda</taxon>
        <taxon>Chelicerata</taxon>
        <taxon>Arachnida</taxon>
        <taxon>Araneae</taxon>
        <taxon>Araneomorphae</taxon>
        <taxon>Entelegynae</taxon>
        <taxon>Araneoidea</taxon>
        <taxon>Linyphiidae</taxon>
        <taxon>Erigoninae</taxon>
        <taxon>Oedothorax</taxon>
    </lineage>
</organism>
<dbReference type="PROSITE" id="PS01187">
    <property type="entry name" value="EGF_CA"/>
    <property type="match status" value="1"/>
</dbReference>
<dbReference type="Gene3D" id="2.60.40.10">
    <property type="entry name" value="Immunoglobulins"/>
    <property type="match status" value="1"/>
</dbReference>
<evidence type="ECO:0000256" key="3">
    <source>
        <dbReference type="ARBA" id="ARBA00022536"/>
    </source>
</evidence>
<dbReference type="SUPFAM" id="SSF57196">
    <property type="entry name" value="EGF/Laminin"/>
    <property type="match status" value="5"/>
</dbReference>
<dbReference type="PANTHER" id="PTHR47767:SF1">
    <property type="entry name" value="ADHESION G PROTEIN-COUPLED RECEPTOR G7"/>
    <property type="match status" value="1"/>
</dbReference>
<feature type="region of interest" description="Disordered" evidence="14">
    <location>
        <begin position="1262"/>
        <end position="1289"/>
    </location>
</feature>
<dbReference type="Gene3D" id="2.60.220.50">
    <property type="match status" value="1"/>
</dbReference>
<dbReference type="SUPFAM" id="SSF49265">
    <property type="entry name" value="Fibronectin type III"/>
    <property type="match status" value="1"/>
</dbReference>
<evidence type="ECO:0000256" key="5">
    <source>
        <dbReference type="ARBA" id="ARBA00022729"/>
    </source>
</evidence>
<dbReference type="EMBL" id="JAFNEN010000427">
    <property type="protein sequence ID" value="KAG8183212.1"/>
    <property type="molecule type" value="Genomic_DNA"/>
</dbReference>
<keyword evidence="2" id="KW-1003">Cell membrane</keyword>
<evidence type="ECO:0000256" key="2">
    <source>
        <dbReference type="ARBA" id="ARBA00022475"/>
    </source>
</evidence>
<dbReference type="GO" id="GO:0004930">
    <property type="term" value="F:G protein-coupled receptor activity"/>
    <property type="evidence" value="ECO:0007669"/>
    <property type="project" value="InterPro"/>
</dbReference>
<feature type="region of interest" description="Disordered" evidence="14">
    <location>
        <begin position="1174"/>
        <end position="1195"/>
    </location>
</feature>
<dbReference type="Gene3D" id="2.60.40.60">
    <property type="entry name" value="Cadherins"/>
    <property type="match status" value="2"/>
</dbReference>
<feature type="domain" description="Cadherin" evidence="19">
    <location>
        <begin position="113"/>
        <end position="238"/>
    </location>
</feature>
<dbReference type="InterPro" id="IPR000832">
    <property type="entry name" value="GPCR_2_secretin-like"/>
</dbReference>
<evidence type="ECO:0000256" key="1">
    <source>
        <dbReference type="ARBA" id="ARBA00004651"/>
    </source>
</evidence>
<dbReference type="Proteomes" id="UP000827092">
    <property type="component" value="Unassembled WGS sequence"/>
</dbReference>
<evidence type="ECO:0000313" key="21">
    <source>
        <dbReference type="EMBL" id="KAG8183212.1"/>
    </source>
</evidence>
<dbReference type="GO" id="GO:0007166">
    <property type="term" value="P:cell surface receptor signaling pathway"/>
    <property type="evidence" value="ECO:0007669"/>
    <property type="project" value="InterPro"/>
</dbReference>
<feature type="compositionally biased region" description="Low complexity" evidence="14">
    <location>
        <begin position="1174"/>
        <end position="1187"/>
    </location>
</feature>
<comment type="caution">
    <text evidence="21">The sequence shown here is derived from an EMBL/GenBank/DDBJ whole genome shotgun (WGS) entry which is preliminary data.</text>
</comment>
<name>A0AAV6UGA6_9ARAC</name>
<dbReference type="InterPro" id="IPR001881">
    <property type="entry name" value="EGF-like_Ca-bd_dom"/>
</dbReference>
<feature type="disulfide bond" evidence="13">
    <location>
        <begin position="451"/>
        <end position="460"/>
    </location>
</feature>
<feature type="transmembrane region" description="Helical" evidence="15">
    <location>
        <begin position="1088"/>
        <end position="1114"/>
    </location>
</feature>
<evidence type="ECO:0000256" key="12">
    <source>
        <dbReference type="PROSITE-ProRule" id="PRU00043"/>
    </source>
</evidence>
<keyword evidence="8 15" id="KW-0472">Membrane</keyword>
<reference evidence="21 22" key="1">
    <citation type="journal article" date="2022" name="Nat. Ecol. Evol.">
        <title>A masculinizing supergene underlies an exaggerated male reproductive morph in a spider.</title>
        <authorList>
            <person name="Hendrickx F."/>
            <person name="De Corte Z."/>
            <person name="Sonet G."/>
            <person name="Van Belleghem S.M."/>
            <person name="Kostlbacher S."/>
            <person name="Vangestel C."/>
        </authorList>
    </citation>
    <scope>NUCLEOTIDE SEQUENCE [LARGE SCALE GENOMIC DNA]</scope>
    <source>
        <strain evidence="21">W744_W776</strain>
    </source>
</reference>
<dbReference type="Gene3D" id="1.20.1070.10">
    <property type="entry name" value="Rhodopsin 7-helix transmembrane proteins"/>
    <property type="match status" value="1"/>
</dbReference>
<gene>
    <name evidence="21" type="ORF">JTE90_005661</name>
</gene>
<dbReference type="SMART" id="SM00112">
    <property type="entry name" value="CA"/>
    <property type="match status" value="2"/>
</dbReference>
<dbReference type="InterPro" id="IPR015919">
    <property type="entry name" value="Cadherin-like_sf"/>
</dbReference>
<accession>A0AAV6UGA6</accession>
<dbReference type="FunFam" id="2.10.25.10:FF:000118">
    <property type="entry name" value="protein delta homolog 2"/>
    <property type="match status" value="1"/>
</dbReference>
<dbReference type="InterPro" id="IPR053066">
    <property type="entry name" value="ADGR_G7"/>
</dbReference>